<gene>
    <name evidence="1" type="ORF">DHETER_LOCUS14300</name>
</gene>
<sequence>NSSGPEVHELSDNIHKTNNSSLNKLISILNNMHYLSNSIKVDKLLTISEESLVCKVPLDNQIIKKFAYTFRKDKSVGIIDDEDIEIMDNKNNNSIEIAIVSSSSALSNLKSV</sequence>
<reference evidence="1" key="1">
    <citation type="submission" date="2021-06" db="EMBL/GenBank/DDBJ databases">
        <authorList>
            <person name="Kallberg Y."/>
            <person name="Tangrot J."/>
            <person name="Rosling A."/>
        </authorList>
    </citation>
    <scope>NUCLEOTIDE SEQUENCE</scope>
    <source>
        <strain evidence="1">IL203A</strain>
    </source>
</reference>
<keyword evidence="2" id="KW-1185">Reference proteome</keyword>
<evidence type="ECO:0000313" key="1">
    <source>
        <dbReference type="EMBL" id="CAG8745254.1"/>
    </source>
</evidence>
<evidence type="ECO:0000313" key="2">
    <source>
        <dbReference type="Proteomes" id="UP000789702"/>
    </source>
</evidence>
<protein>
    <submittedName>
        <fullName evidence="1">16542_t:CDS:1</fullName>
    </submittedName>
</protein>
<name>A0ACA9QB43_9GLOM</name>
<dbReference type="Proteomes" id="UP000789702">
    <property type="component" value="Unassembled WGS sequence"/>
</dbReference>
<accession>A0ACA9QB43</accession>
<comment type="caution">
    <text evidence="1">The sequence shown here is derived from an EMBL/GenBank/DDBJ whole genome shotgun (WGS) entry which is preliminary data.</text>
</comment>
<feature type="non-terminal residue" evidence="1">
    <location>
        <position position="1"/>
    </location>
</feature>
<dbReference type="EMBL" id="CAJVPU010043212">
    <property type="protein sequence ID" value="CAG8745254.1"/>
    <property type="molecule type" value="Genomic_DNA"/>
</dbReference>
<proteinExistence type="predicted"/>
<organism evidence="1 2">
    <name type="scientific">Dentiscutata heterogama</name>
    <dbReference type="NCBI Taxonomy" id="1316150"/>
    <lineage>
        <taxon>Eukaryota</taxon>
        <taxon>Fungi</taxon>
        <taxon>Fungi incertae sedis</taxon>
        <taxon>Mucoromycota</taxon>
        <taxon>Glomeromycotina</taxon>
        <taxon>Glomeromycetes</taxon>
        <taxon>Diversisporales</taxon>
        <taxon>Gigasporaceae</taxon>
        <taxon>Dentiscutata</taxon>
    </lineage>
</organism>